<dbReference type="OrthoDB" id="689502at2759"/>
<dbReference type="AlphaFoldDB" id="A0A8T3C145"/>
<dbReference type="PANTHER" id="PTHR47481">
    <property type="match status" value="1"/>
</dbReference>
<evidence type="ECO:0000256" key="1">
    <source>
        <dbReference type="SAM" id="MobiDB-lite"/>
    </source>
</evidence>
<dbReference type="Pfam" id="PF22936">
    <property type="entry name" value="Pol_BBD"/>
    <property type="match status" value="1"/>
</dbReference>
<feature type="compositionally biased region" description="Polar residues" evidence="1">
    <location>
        <begin position="267"/>
        <end position="281"/>
    </location>
</feature>
<name>A0A8T3C145_DENNO</name>
<feature type="region of interest" description="Disordered" evidence="1">
    <location>
        <begin position="244"/>
        <end position="281"/>
    </location>
</feature>
<sequence length="427" mass="47883">MAEEDSTGSRQNISTISNRETDLLIPPHLKFLISNIKNLVPTSLTSENYSIWRLQLFQHFSANGLDDHLTGHSVCPPETDEPERHRWTLVDRNLVSTLLSTISSSILPYVISLRMAHDVWTTLECRLQPTNRSRVIQLKNELHQVQMCDQTMHQYLDQIKKIVDNIAAAGSTVDNEDIVLYILNGLPTAYNPFKTAIRTSLHPINLDDLYSLLSSEEINIQHQQAQETLHSDSMALFTNRSQNYRSKSSKFRGRSNVRPSAKEPARQPTSDPQVPTRNQSQRPQCQICRKMGHSVINCWHQCNLSYAPPTNPRALTAQQQQAATSDWILDSGASSHLTADVNNLQQSAPYNGLDSISIANGSNLSIQNSGQSLLPLPDSNSKLNLKNILHVPSISHNLLSVSRLTSDNNISISFTSHQFVIKNLQDN</sequence>
<feature type="domain" description="Retrovirus-related Pol polyprotein from transposon TNT 1-94-like beta-barrel" evidence="2">
    <location>
        <begin position="327"/>
        <end position="407"/>
    </location>
</feature>
<evidence type="ECO:0000313" key="3">
    <source>
        <dbReference type="EMBL" id="KAI0523253.1"/>
    </source>
</evidence>
<reference evidence="3" key="1">
    <citation type="journal article" date="2022" name="Front. Genet.">
        <title>Chromosome-Scale Assembly of the Dendrobium nobile Genome Provides Insights Into the Molecular Mechanism of the Biosynthesis of the Medicinal Active Ingredient of Dendrobium.</title>
        <authorList>
            <person name="Xu Q."/>
            <person name="Niu S.-C."/>
            <person name="Li K.-L."/>
            <person name="Zheng P.-J."/>
            <person name="Zhang X.-J."/>
            <person name="Jia Y."/>
            <person name="Liu Y."/>
            <person name="Niu Y.-X."/>
            <person name="Yu L.-H."/>
            <person name="Chen D.-F."/>
            <person name="Zhang G.-Q."/>
        </authorList>
    </citation>
    <scope>NUCLEOTIDE SEQUENCE</scope>
    <source>
        <tissue evidence="3">Leaf</tissue>
    </source>
</reference>
<keyword evidence="4" id="KW-1185">Reference proteome</keyword>
<evidence type="ECO:0000313" key="4">
    <source>
        <dbReference type="Proteomes" id="UP000829196"/>
    </source>
</evidence>
<dbReference type="PANTHER" id="PTHR47481:SF28">
    <property type="entry name" value="RETROTRANSPOSON COPIA-LIKE N-TERMINAL DOMAIN-CONTAINING PROTEIN"/>
    <property type="match status" value="1"/>
</dbReference>
<gene>
    <name evidence="3" type="ORF">KFK09_005647</name>
</gene>
<dbReference type="EMBL" id="JAGYWB010000005">
    <property type="protein sequence ID" value="KAI0523253.1"/>
    <property type="molecule type" value="Genomic_DNA"/>
</dbReference>
<dbReference type="Proteomes" id="UP000829196">
    <property type="component" value="Unassembled WGS sequence"/>
</dbReference>
<dbReference type="Pfam" id="PF14223">
    <property type="entry name" value="Retrotran_gag_2"/>
    <property type="match status" value="1"/>
</dbReference>
<dbReference type="InterPro" id="IPR054722">
    <property type="entry name" value="PolX-like_BBD"/>
</dbReference>
<evidence type="ECO:0000259" key="2">
    <source>
        <dbReference type="Pfam" id="PF22936"/>
    </source>
</evidence>
<proteinExistence type="predicted"/>
<accession>A0A8T3C145</accession>
<protein>
    <recommendedName>
        <fullName evidence="2">Retrovirus-related Pol polyprotein from transposon TNT 1-94-like beta-barrel domain-containing protein</fullName>
    </recommendedName>
</protein>
<organism evidence="3 4">
    <name type="scientific">Dendrobium nobile</name>
    <name type="common">Orchid</name>
    <dbReference type="NCBI Taxonomy" id="94219"/>
    <lineage>
        <taxon>Eukaryota</taxon>
        <taxon>Viridiplantae</taxon>
        <taxon>Streptophyta</taxon>
        <taxon>Embryophyta</taxon>
        <taxon>Tracheophyta</taxon>
        <taxon>Spermatophyta</taxon>
        <taxon>Magnoliopsida</taxon>
        <taxon>Liliopsida</taxon>
        <taxon>Asparagales</taxon>
        <taxon>Orchidaceae</taxon>
        <taxon>Epidendroideae</taxon>
        <taxon>Malaxideae</taxon>
        <taxon>Dendrobiinae</taxon>
        <taxon>Dendrobium</taxon>
    </lineage>
</organism>
<comment type="caution">
    <text evidence="3">The sequence shown here is derived from an EMBL/GenBank/DDBJ whole genome shotgun (WGS) entry which is preliminary data.</text>
</comment>